<dbReference type="SFLD" id="SFLDF00299">
    <property type="entry name" value="anaerobic_ribonucleoside-triph"/>
    <property type="match status" value="1"/>
</dbReference>
<dbReference type="SFLD" id="SFLDG01063">
    <property type="entry name" value="activating_enzymes__group_1"/>
    <property type="match status" value="1"/>
</dbReference>
<dbReference type="AlphaFoldDB" id="A0A7H2BCV3"/>
<dbReference type="GO" id="GO:0004748">
    <property type="term" value="F:ribonucleoside-diphosphate reductase activity, thioredoxin disulfide as acceptor"/>
    <property type="evidence" value="ECO:0007669"/>
    <property type="project" value="TreeGrafter"/>
</dbReference>
<sequence>MKLQEITDGPRSLPPVDGSWSSARLSRSMVADYKPFTFVDGPGVRCALYVSGCPFRCVGCYNQVAQSFRYGNLYAQEIEDRILEDLAKPYVAGLSLLGGEPLLNTSVCLQLVRKVRERLPTKTVWAWTGYTWEQLQASMSAGREDQLELLRHLDVLVDGPFIQSHYSSNLAFRGSSNQRIIDVPASLDAGEPIKLVGYRQ</sequence>
<evidence type="ECO:0000313" key="9">
    <source>
        <dbReference type="Proteomes" id="UP000516404"/>
    </source>
</evidence>
<evidence type="ECO:0000256" key="3">
    <source>
        <dbReference type="ARBA" id="ARBA00022691"/>
    </source>
</evidence>
<gene>
    <name evidence="8" type="primary">nrdG</name>
    <name evidence="8" type="ORF">IDM49_09820</name>
</gene>
<dbReference type="GO" id="GO:0051539">
    <property type="term" value="F:4 iron, 4 sulfur cluster binding"/>
    <property type="evidence" value="ECO:0007669"/>
    <property type="project" value="UniProtKB-KW"/>
</dbReference>
<keyword evidence="6" id="KW-0411">Iron-sulfur</keyword>
<dbReference type="PANTHER" id="PTHR30352">
    <property type="entry name" value="PYRUVATE FORMATE-LYASE-ACTIVATING ENZYME"/>
    <property type="match status" value="1"/>
</dbReference>
<dbReference type="InterPro" id="IPR058240">
    <property type="entry name" value="rSAM_sf"/>
</dbReference>
<dbReference type="CDD" id="cd01335">
    <property type="entry name" value="Radical_SAM"/>
    <property type="match status" value="1"/>
</dbReference>
<dbReference type="Pfam" id="PF13353">
    <property type="entry name" value="Fer4_12"/>
    <property type="match status" value="1"/>
</dbReference>
<keyword evidence="4" id="KW-0479">Metal-binding</keyword>
<dbReference type="EC" id="1.97.1.-" evidence="7"/>
<proteinExistence type="inferred from homology"/>
<dbReference type="SFLD" id="SFLDG01066">
    <property type="entry name" value="organic_radical-activating_enz"/>
    <property type="match status" value="1"/>
</dbReference>
<evidence type="ECO:0000256" key="5">
    <source>
        <dbReference type="ARBA" id="ARBA00023004"/>
    </source>
</evidence>
<dbReference type="InterPro" id="IPR012837">
    <property type="entry name" value="NrdG"/>
</dbReference>
<protein>
    <recommendedName>
        <fullName evidence="7">Anaerobic ribonucleoside-triphosphate reductase-activating protein</fullName>
        <ecNumber evidence="7">1.97.1.-</ecNumber>
    </recommendedName>
</protein>
<keyword evidence="3" id="KW-0949">S-adenosyl-L-methionine</keyword>
<dbReference type="PANTHER" id="PTHR30352:SF2">
    <property type="entry name" value="ANAEROBIC RIBONUCLEOSIDE-TRIPHOSPHATE REDUCTASE-ACTIVATING PROTEIN"/>
    <property type="match status" value="1"/>
</dbReference>
<dbReference type="NCBIfam" id="TIGR02491">
    <property type="entry name" value="NrdG"/>
    <property type="match status" value="1"/>
</dbReference>
<dbReference type="Gene3D" id="3.20.20.70">
    <property type="entry name" value="Aldolase class I"/>
    <property type="match status" value="1"/>
</dbReference>
<evidence type="ECO:0000256" key="6">
    <source>
        <dbReference type="ARBA" id="ARBA00023014"/>
    </source>
</evidence>
<evidence type="ECO:0000256" key="2">
    <source>
        <dbReference type="ARBA" id="ARBA00022485"/>
    </source>
</evidence>
<evidence type="ECO:0000313" key="8">
    <source>
        <dbReference type="EMBL" id="QNV37499.1"/>
    </source>
</evidence>
<comment type="function">
    <text evidence="7">Activation of anaerobic ribonucleoside-triphosphate reductase under anaerobic conditions by generation of an organic free radical, using S-adenosylmethionine and reduced flavodoxin as cosubstrates to produce 5'-deoxy-adenosine.</text>
</comment>
<dbReference type="GO" id="GO:0043365">
    <property type="term" value="F:[formate-C-acetyltransferase]-activating enzyme activity"/>
    <property type="evidence" value="ECO:0007669"/>
    <property type="project" value="InterPro"/>
</dbReference>
<keyword evidence="9" id="KW-1185">Reference proteome</keyword>
<dbReference type="InterPro" id="IPR034457">
    <property type="entry name" value="Organic_radical-activating"/>
</dbReference>
<name>A0A7H2BCV3_9MICC</name>
<dbReference type="EMBL" id="CP061539">
    <property type="protein sequence ID" value="QNV37499.1"/>
    <property type="molecule type" value="Genomic_DNA"/>
</dbReference>
<reference evidence="8 9" key="1">
    <citation type="submission" date="2020-09" db="EMBL/GenBank/DDBJ databases">
        <title>Investigation of environmental microbes.</title>
        <authorList>
            <person name="Ou Y."/>
            <person name="Kang Q."/>
        </authorList>
    </citation>
    <scope>NUCLEOTIDE SEQUENCE [LARGE SCALE GENOMIC DNA]</scope>
    <source>
        <strain evidence="8 9">KJZ-14</strain>
    </source>
</reference>
<comment type="similarity">
    <text evidence="7">Belongs to the organic radical-activating enzymes family.</text>
</comment>
<dbReference type="InterPro" id="IPR007197">
    <property type="entry name" value="rSAM"/>
</dbReference>
<evidence type="ECO:0000256" key="4">
    <source>
        <dbReference type="ARBA" id="ARBA00022723"/>
    </source>
</evidence>
<dbReference type="GO" id="GO:0046872">
    <property type="term" value="F:metal ion binding"/>
    <property type="evidence" value="ECO:0007669"/>
    <property type="project" value="UniProtKB-KW"/>
</dbReference>
<accession>A0A7H2BCV3</accession>
<dbReference type="PIRSF" id="PIRSF000368">
    <property type="entry name" value="NrdG"/>
    <property type="match status" value="1"/>
</dbReference>
<comment type="cofactor">
    <cofactor evidence="1">
        <name>[4Fe-4S] cluster</name>
        <dbReference type="ChEBI" id="CHEBI:49883"/>
    </cofactor>
</comment>
<keyword evidence="5" id="KW-0408">Iron</keyword>
<dbReference type="SUPFAM" id="SSF102114">
    <property type="entry name" value="Radical SAM enzymes"/>
    <property type="match status" value="1"/>
</dbReference>
<keyword evidence="2" id="KW-0004">4Fe-4S</keyword>
<organism evidence="8 9">
    <name type="scientific">Rothia terrae</name>
    <dbReference type="NCBI Taxonomy" id="396015"/>
    <lineage>
        <taxon>Bacteria</taxon>
        <taxon>Bacillati</taxon>
        <taxon>Actinomycetota</taxon>
        <taxon>Actinomycetes</taxon>
        <taxon>Micrococcales</taxon>
        <taxon>Micrococcaceae</taxon>
        <taxon>Rothia</taxon>
    </lineage>
</organism>
<dbReference type="Proteomes" id="UP000516404">
    <property type="component" value="Chromosome"/>
</dbReference>
<evidence type="ECO:0000256" key="7">
    <source>
        <dbReference type="PIRNR" id="PIRNR000368"/>
    </source>
</evidence>
<dbReference type="KEGG" id="rter:IDM49_09820"/>
<dbReference type="InterPro" id="IPR013785">
    <property type="entry name" value="Aldolase_TIM"/>
</dbReference>
<keyword evidence="7" id="KW-0560">Oxidoreductase</keyword>
<dbReference type="SFLD" id="SFLDS00029">
    <property type="entry name" value="Radical_SAM"/>
    <property type="match status" value="1"/>
</dbReference>
<evidence type="ECO:0000256" key="1">
    <source>
        <dbReference type="ARBA" id="ARBA00001966"/>
    </source>
</evidence>